<gene>
    <name evidence="2" type="ORF">YC6258_05314</name>
</gene>
<keyword evidence="1" id="KW-1133">Transmembrane helix</keyword>
<accession>A0A0C5W3Z8</accession>
<organism evidence="2 3">
    <name type="scientific">Gynuella sunshinyii YC6258</name>
    <dbReference type="NCBI Taxonomy" id="1445510"/>
    <lineage>
        <taxon>Bacteria</taxon>
        <taxon>Pseudomonadati</taxon>
        <taxon>Pseudomonadota</taxon>
        <taxon>Gammaproteobacteria</taxon>
        <taxon>Oceanospirillales</taxon>
        <taxon>Saccharospirillaceae</taxon>
        <taxon>Gynuella</taxon>
    </lineage>
</organism>
<keyword evidence="1" id="KW-0472">Membrane</keyword>
<dbReference type="Proteomes" id="UP000032266">
    <property type="component" value="Chromosome"/>
</dbReference>
<name>A0A0C5W3Z8_9GAMM</name>
<dbReference type="KEGG" id="gsn:YC6258_05314"/>
<dbReference type="EMBL" id="CP007142">
    <property type="protein sequence ID" value="AJQ97344.1"/>
    <property type="molecule type" value="Genomic_DNA"/>
</dbReference>
<reference evidence="2 3" key="1">
    <citation type="submission" date="2014-01" db="EMBL/GenBank/DDBJ databases">
        <title>Full genme sequencing of cellulolytic bacterium Gynuella sunshinyii YC6258T gen. nov., sp. nov.</title>
        <authorList>
            <person name="Khan H."/>
            <person name="Chung E.J."/>
            <person name="Chung Y.R."/>
        </authorList>
    </citation>
    <scope>NUCLEOTIDE SEQUENCE [LARGE SCALE GENOMIC DNA]</scope>
    <source>
        <strain evidence="2 3">YC6258</strain>
    </source>
</reference>
<dbReference type="AlphaFoldDB" id="A0A0C5W3Z8"/>
<sequence>MQFLPPVNELVIRQLLRLTEDVSGWAGLLPLIVAVGLGFKAV</sequence>
<keyword evidence="1" id="KW-0812">Transmembrane</keyword>
<evidence type="ECO:0000313" key="2">
    <source>
        <dbReference type="EMBL" id="AJQ97344.1"/>
    </source>
</evidence>
<evidence type="ECO:0000256" key="1">
    <source>
        <dbReference type="SAM" id="Phobius"/>
    </source>
</evidence>
<feature type="transmembrane region" description="Helical" evidence="1">
    <location>
        <begin position="22"/>
        <end position="39"/>
    </location>
</feature>
<dbReference type="HOGENOM" id="CLU_3252295_0_0_6"/>
<evidence type="ECO:0000313" key="3">
    <source>
        <dbReference type="Proteomes" id="UP000032266"/>
    </source>
</evidence>
<keyword evidence="3" id="KW-1185">Reference proteome</keyword>
<proteinExistence type="predicted"/>
<protein>
    <submittedName>
        <fullName evidence="2">Uncharacterized protein</fullName>
    </submittedName>
</protein>